<dbReference type="EMBL" id="WMKA01000004">
    <property type="protein sequence ID" value="MTG87897.1"/>
    <property type="molecule type" value="Genomic_DNA"/>
</dbReference>
<comment type="caution">
    <text evidence="1">The sequence shown here is derived from an EMBL/GenBank/DDBJ whole genome shotgun (WGS) entry which is preliminary data.</text>
</comment>
<dbReference type="AlphaFoldDB" id="A0A6N7ZEM6"/>
<evidence type="ECO:0000313" key="1">
    <source>
        <dbReference type="EMBL" id="MTG87897.1"/>
    </source>
</evidence>
<reference evidence="1 2" key="1">
    <citation type="submission" date="2019-11" db="EMBL/GenBank/DDBJ databases">
        <title>Cellulosimicrobium composti sp. nov. isolated from a compost.</title>
        <authorList>
            <person name="Yang Y."/>
        </authorList>
    </citation>
    <scope>NUCLEOTIDE SEQUENCE [LARGE SCALE GENOMIC DNA]</scope>
    <source>
        <strain evidence="1 2">BIT-GX5</strain>
    </source>
</reference>
<organism evidence="1 2">
    <name type="scientific">Cellulosimicrobium composti</name>
    <dbReference type="NCBI Taxonomy" id="2672572"/>
    <lineage>
        <taxon>Bacteria</taxon>
        <taxon>Bacillati</taxon>
        <taxon>Actinomycetota</taxon>
        <taxon>Actinomycetes</taxon>
        <taxon>Micrococcales</taxon>
        <taxon>Promicromonosporaceae</taxon>
        <taxon>Cellulosimicrobium</taxon>
    </lineage>
</organism>
<proteinExistence type="predicted"/>
<accession>A0A6N7ZEM6</accession>
<protein>
    <submittedName>
        <fullName evidence="1">Uncharacterized protein</fullName>
    </submittedName>
</protein>
<dbReference type="Proteomes" id="UP000440668">
    <property type="component" value="Unassembled WGS sequence"/>
</dbReference>
<evidence type="ECO:0000313" key="2">
    <source>
        <dbReference type="Proteomes" id="UP000440668"/>
    </source>
</evidence>
<sequence>MRPWTPKTDMVRRLYVAGREATSPAEALRMSQQELAEEFDRWLDGVRAATRDSGTRGE</sequence>
<name>A0A6N7ZEM6_9MICO</name>
<gene>
    <name evidence="1" type="ORF">GJV82_02845</name>
</gene>
<dbReference type="RefSeq" id="WP_155098171.1">
    <property type="nucleotide sequence ID" value="NZ_JBISAF010000002.1"/>
</dbReference>